<gene>
    <name evidence="1" type="ORF">BC670_0682</name>
</gene>
<comment type="caution">
    <text evidence="1">The sequence shown here is derived from an EMBL/GenBank/DDBJ whole genome shotgun (WGS) entry which is preliminary data.</text>
</comment>
<accession>A0A543G193</accession>
<dbReference type="Proteomes" id="UP000320773">
    <property type="component" value="Unassembled WGS sequence"/>
</dbReference>
<protein>
    <submittedName>
        <fullName evidence="1">Uncharacterized protein</fullName>
    </submittedName>
</protein>
<evidence type="ECO:0000313" key="1">
    <source>
        <dbReference type="EMBL" id="TQM39842.1"/>
    </source>
</evidence>
<dbReference type="EMBL" id="VFPJ01000001">
    <property type="protein sequence ID" value="TQM39842.1"/>
    <property type="molecule type" value="Genomic_DNA"/>
</dbReference>
<organism evidence="1 2">
    <name type="scientific">Flavobacterium branchiophilum</name>
    <dbReference type="NCBI Taxonomy" id="55197"/>
    <lineage>
        <taxon>Bacteria</taxon>
        <taxon>Pseudomonadati</taxon>
        <taxon>Bacteroidota</taxon>
        <taxon>Flavobacteriia</taxon>
        <taxon>Flavobacteriales</taxon>
        <taxon>Flavobacteriaceae</taxon>
        <taxon>Flavobacterium</taxon>
    </lineage>
</organism>
<evidence type="ECO:0000313" key="2">
    <source>
        <dbReference type="Proteomes" id="UP000320773"/>
    </source>
</evidence>
<reference evidence="1 2" key="1">
    <citation type="submission" date="2019-06" db="EMBL/GenBank/DDBJ databases">
        <title>Genomic Encyclopedia of Archaeal and Bacterial Type Strains, Phase II (KMG-II): from individual species to whole genera.</title>
        <authorList>
            <person name="Goeker M."/>
        </authorList>
    </citation>
    <scope>NUCLEOTIDE SEQUENCE [LARGE SCALE GENOMIC DNA]</scope>
    <source>
        <strain evidence="1 2">DSM 24789</strain>
    </source>
</reference>
<name>A0A543G193_9FLAO</name>
<dbReference type="AlphaFoldDB" id="A0A543G193"/>
<proteinExistence type="predicted"/>
<sequence length="50" mass="6219">MRSYFLEKIFKKNRCIAGLRNYFFLNNFSKKEQVDWTILYVYLVLLKNHI</sequence>